<dbReference type="InterPro" id="IPR045372">
    <property type="entry name" value="YidB"/>
</dbReference>
<organism evidence="2 3">
    <name type="scientific">Rhizobium meliloti</name>
    <name type="common">Ensifer meliloti</name>
    <name type="synonym">Sinorhizobium meliloti</name>
    <dbReference type="NCBI Taxonomy" id="382"/>
    <lineage>
        <taxon>Bacteria</taxon>
        <taxon>Pseudomonadati</taxon>
        <taxon>Pseudomonadota</taxon>
        <taxon>Alphaproteobacteria</taxon>
        <taxon>Hyphomicrobiales</taxon>
        <taxon>Rhizobiaceae</taxon>
        <taxon>Sinorhizobium/Ensifer group</taxon>
        <taxon>Sinorhizobium</taxon>
    </lineage>
</organism>
<dbReference type="EMBL" id="NJGD01000011">
    <property type="protein sequence ID" value="PJR13163.1"/>
    <property type="molecule type" value="Genomic_DNA"/>
</dbReference>
<comment type="caution">
    <text evidence="2">The sequence shown here is derived from an EMBL/GenBank/DDBJ whole genome shotgun (WGS) entry which is preliminary data.</text>
</comment>
<dbReference type="SUPFAM" id="SSF140804">
    <property type="entry name" value="YidB-like"/>
    <property type="match status" value="1"/>
</dbReference>
<dbReference type="Gene3D" id="1.10.10.690">
    <property type="entry name" value="YidB-like"/>
    <property type="match status" value="1"/>
</dbReference>
<reference evidence="2 3" key="1">
    <citation type="submission" date="2017-06" db="EMBL/GenBank/DDBJ databases">
        <title>Ensifer strains isolated from leguminous trees and herbs display diverse denitrification phenotypes with some acting as strong N2O sinks.</title>
        <authorList>
            <person name="Woliy K."/>
            <person name="Mania D."/>
            <person name="Bakken L.R."/>
            <person name="Frostegard A."/>
        </authorList>
    </citation>
    <scope>NUCLEOTIDE SEQUENCE [LARGE SCALE GENOMIC DNA]</scope>
    <source>
        <strain evidence="2 3">AC50a</strain>
    </source>
</reference>
<dbReference type="AlphaFoldDB" id="A0A2J0YY21"/>
<evidence type="ECO:0000313" key="2">
    <source>
        <dbReference type="EMBL" id="PJR13163.1"/>
    </source>
</evidence>
<gene>
    <name evidence="2" type="ORF">CEJ86_22470</name>
</gene>
<dbReference type="Pfam" id="PF20159">
    <property type="entry name" value="YidB"/>
    <property type="match status" value="1"/>
</dbReference>
<dbReference type="Proteomes" id="UP000231987">
    <property type="component" value="Unassembled WGS sequence"/>
</dbReference>
<evidence type="ECO:0000256" key="1">
    <source>
        <dbReference type="SAM" id="MobiDB-lite"/>
    </source>
</evidence>
<evidence type="ECO:0008006" key="4">
    <source>
        <dbReference type="Google" id="ProtNLM"/>
    </source>
</evidence>
<evidence type="ECO:0000313" key="3">
    <source>
        <dbReference type="Proteomes" id="UP000231987"/>
    </source>
</evidence>
<feature type="region of interest" description="Disordered" evidence="1">
    <location>
        <begin position="133"/>
        <end position="161"/>
    </location>
</feature>
<dbReference type="InterPro" id="IPR027405">
    <property type="entry name" value="YidB-like"/>
</dbReference>
<proteinExistence type="predicted"/>
<accession>A0A2J0YY21</accession>
<dbReference type="RefSeq" id="WP_100673491.1">
    <property type="nucleotide sequence ID" value="NZ_NJGD01000011.1"/>
</dbReference>
<name>A0A2J0YY21_RHIML</name>
<sequence>MASSRNTMPSLAALLGLLAVAGYQNRDKLGQIVQDAKGGAQNSGGIFGELGKMFGGSEEGSLSKGLGELVDAFKNGGNREAADSWVSAEKPSQGISAEQVESSIGKATLQELAAKTGLDYNELLKRLSTSIPDAVDKMTPNGQLPQNDEEVLGRSAGPASA</sequence>
<protein>
    <recommendedName>
        <fullName evidence="4">DUF937 domain-containing protein</fullName>
    </recommendedName>
</protein>